<organism evidence="6 7">
    <name type="scientific">Stachybotrys elegans</name>
    <dbReference type="NCBI Taxonomy" id="80388"/>
    <lineage>
        <taxon>Eukaryota</taxon>
        <taxon>Fungi</taxon>
        <taxon>Dikarya</taxon>
        <taxon>Ascomycota</taxon>
        <taxon>Pezizomycotina</taxon>
        <taxon>Sordariomycetes</taxon>
        <taxon>Hypocreomycetidae</taxon>
        <taxon>Hypocreales</taxon>
        <taxon>Stachybotryaceae</taxon>
        <taxon>Stachybotrys</taxon>
    </lineage>
</organism>
<keyword evidence="7" id="KW-1185">Reference proteome</keyword>
<dbReference type="GO" id="GO:0016765">
    <property type="term" value="F:transferase activity, transferring alkyl or aryl (other than methyl) groups"/>
    <property type="evidence" value="ECO:0007669"/>
    <property type="project" value="InterPro"/>
</dbReference>
<dbReference type="InterPro" id="IPR000537">
    <property type="entry name" value="UbiA_prenyltransferase"/>
</dbReference>
<protein>
    <submittedName>
        <fullName evidence="6">Uncharacterized protein</fullName>
    </submittedName>
</protein>
<evidence type="ECO:0000313" key="6">
    <source>
        <dbReference type="EMBL" id="KAH7303646.1"/>
    </source>
</evidence>
<dbReference type="Proteomes" id="UP000813444">
    <property type="component" value="Unassembled WGS sequence"/>
</dbReference>
<comment type="caution">
    <text evidence="6">The sequence shown here is derived from an EMBL/GenBank/DDBJ whole genome shotgun (WGS) entry which is preliminary data.</text>
</comment>
<proteinExistence type="predicted"/>
<dbReference type="InterPro" id="IPR050475">
    <property type="entry name" value="Prenyltransferase_related"/>
</dbReference>
<gene>
    <name evidence="6" type="ORF">B0I35DRAFT_364585</name>
</gene>
<dbReference type="GO" id="GO:0016020">
    <property type="term" value="C:membrane"/>
    <property type="evidence" value="ECO:0007669"/>
    <property type="project" value="UniProtKB-SubCell"/>
</dbReference>
<dbReference type="PANTHER" id="PTHR42723">
    <property type="entry name" value="CHLOROPHYLL SYNTHASE"/>
    <property type="match status" value="1"/>
</dbReference>
<dbReference type="AlphaFoldDB" id="A0A8K0SC27"/>
<sequence>MRLRPETVLPLISLIQHLAYHGYSIWLFSASDIKTIVAPSFLFSFFTALALGRFGISSPPEVLDLLYRSPRTLFWIWINLMTFVINNQRRPCSILEDTYNKPWRPMPSKRLTQTQALVLVWSFHQIAIAASFYLGGTRQCLILILLGYWYNQLGGGDDSVVVRSLINTGGYMQFTTGALEVLAGKVTLTRQLFTWQVVIAAIIFSTGYSQDMPDQRGDAKRGRRTVPLVVGDLNARWLLGTLVVFWSVFCPVHLGSSFMGYTVITFLGAVVATRFLLLTSCQDDARTFKIWNLWLAAIFTLPAWSA</sequence>
<dbReference type="Pfam" id="PF01040">
    <property type="entry name" value="UbiA"/>
    <property type="match status" value="1"/>
</dbReference>
<evidence type="ECO:0000256" key="3">
    <source>
        <dbReference type="ARBA" id="ARBA00022989"/>
    </source>
</evidence>
<reference evidence="6" key="1">
    <citation type="journal article" date="2021" name="Nat. Commun.">
        <title>Genetic determinants of endophytism in the Arabidopsis root mycobiome.</title>
        <authorList>
            <person name="Mesny F."/>
            <person name="Miyauchi S."/>
            <person name="Thiergart T."/>
            <person name="Pickel B."/>
            <person name="Atanasova L."/>
            <person name="Karlsson M."/>
            <person name="Huettel B."/>
            <person name="Barry K.W."/>
            <person name="Haridas S."/>
            <person name="Chen C."/>
            <person name="Bauer D."/>
            <person name="Andreopoulos W."/>
            <person name="Pangilinan J."/>
            <person name="LaButti K."/>
            <person name="Riley R."/>
            <person name="Lipzen A."/>
            <person name="Clum A."/>
            <person name="Drula E."/>
            <person name="Henrissat B."/>
            <person name="Kohler A."/>
            <person name="Grigoriev I.V."/>
            <person name="Martin F.M."/>
            <person name="Hacquard S."/>
        </authorList>
    </citation>
    <scope>NUCLEOTIDE SEQUENCE</scope>
    <source>
        <strain evidence="6">MPI-CAGE-CH-0235</strain>
    </source>
</reference>
<evidence type="ECO:0000256" key="5">
    <source>
        <dbReference type="SAM" id="Phobius"/>
    </source>
</evidence>
<keyword evidence="2 5" id="KW-0812">Transmembrane</keyword>
<evidence type="ECO:0000256" key="4">
    <source>
        <dbReference type="ARBA" id="ARBA00023136"/>
    </source>
</evidence>
<name>A0A8K0SC27_9HYPO</name>
<keyword evidence="4 5" id="KW-0472">Membrane</keyword>
<dbReference type="CDD" id="cd13965">
    <property type="entry name" value="PT_UbiA_3"/>
    <property type="match status" value="1"/>
</dbReference>
<dbReference type="PANTHER" id="PTHR42723:SF1">
    <property type="entry name" value="CHLOROPHYLL SYNTHASE, CHLOROPLASTIC"/>
    <property type="match status" value="1"/>
</dbReference>
<keyword evidence="3 5" id="KW-1133">Transmembrane helix</keyword>
<evidence type="ECO:0000256" key="2">
    <source>
        <dbReference type="ARBA" id="ARBA00022692"/>
    </source>
</evidence>
<feature type="transmembrane region" description="Helical" evidence="5">
    <location>
        <begin position="289"/>
        <end position="305"/>
    </location>
</feature>
<feature type="transmembrane region" description="Helical" evidence="5">
    <location>
        <begin position="36"/>
        <end position="56"/>
    </location>
</feature>
<feature type="transmembrane region" description="Helical" evidence="5">
    <location>
        <begin position="258"/>
        <end position="277"/>
    </location>
</feature>
<evidence type="ECO:0000313" key="7">
    <source>
        <dbReference type="Proteomes" id="UP000813444"/>
    </source>
</evidence>
<dbReference type="EMBL" id="JAGPNK010000030">
    <property type="protein sequence ID" value="KAH7303646.1"/>
    <property type="molecule type" value="Genomic_DNA"/>
</dbReference>
<accession>A0A8K0SC27</accession>
<comment type="subcellular location">
    <subcellularLocation>
        <location evidence="1">Membrane</location>
        <topology evidence="1">Multi-pass membrane protein</topology>
    </subcellularLocation>
</comment>
<feature type="transmembrane region" description="Helical" evidence="5">
    <location>
        <begin position="192"/>
        <end position="208"/>
    </location>
</feature>
<feature type="transmembrane region" description="Helical" evidence="5">
    <location>
        <begin position="228"/>
        <end position="246"/>
    </location>
</feature>
<evidence type="ECO:0000256" key="1">
    <source>
        <dbReference type="ARBA" id="ARBA00004141"/>
    </source>
</evidence>
<dbReference type="OrthoDB" id="434972at2759"/>